<evidence type="ECO:0000313" key="1">
    <source>
        <dbReference type="EMBL" id="CAI8616263.1"/>
    </source>
</evidence>
<keyword evidence="2" id="KW-1185">Reference proteome</keyword>
<dbReference type="AlphaFoldDB" id="A0AAV1B3Z6"/>
<reference evidence="1 2" key="1">
    <citation type="submission" date="2023-01" db="EMBL/GenBank/DDBJ databases">
        <authorList>
            <person name="Kreplak J."/>
        </authorList>
    </citation>
    <scope>NUCLEOTIDE SEQUENCE [LARGE SCALE GENOMIC DNA]</scope>
</reference>
<dbReference type="PANTHER" id="PTHR36074:SF1">
    <property type="entry name" value="ISOPENTENYL-DIPHOSPHATE DELTA-ISOMERASE"/>
    <property type="match status" value="1"/>
</dbReference>
<sequence length="288" mass="32548">MFASLLIKSHNFSFRTPIAYSDAGVLAVSDDYLSGIRTSQEKYFYYDSLKYSPKGHNFELKPLWSAFELKSFAMISFRSFLMFYLPLLEPHANMEQDYDNFMQDKHDELHSKLIVPFKKSLLQIVREVTVVTTRRILERLAFHYASKKMAWRLLKDVPASAVRKAGRGMPTYVYMLSVSKATLRGHTIGVAASWIVQVGVRVFQFFKTKSRNDDGSINKAERNKIFKEKIYIATLKCNASLVFAAIGGGIGATLCRPSVGQWIGCTVGDLTGPVIVAVVANRAFDWNL</sequence>
<evidence type="ECO:0000313" key="2">
    <source>
        <dbReference type="Proteomes" id="UP001157006"/>
    </source>
</evidence>
<protein>
    <submittedName>
        <fullName evidence="1">Uncharacterized protein</fullName>
    </submittedName>
</protein>
<dbReference type="EMBL" id="OX451741">
    <property type="protein sequence ID" value="CAI8616263.1"/>
    <property type="molecule type" value="Genomic_DNA"/>
</dbReference>
<accession>A0AAV1B3Z6</accession>
<dbReference type="PANTHER" id="PTHR36074">
    <property type="entry name" value="ISOPENTENYL-DIPHOSPHATE DELTA-ISOMERASE"/>
    <property type="match status" value="1"/>
</dbReference>
<organism evidence="1 2">
    <name type="scientific">Vicia faba</name>
    <name type="common">Broad bean</name>
    <name type="synonym">Faba vulgaris</name>
    <dbReference type="NCBI Taxonomy" id="3906"/>
    <lineage>
        <taxon>Eukaryota</taxon>
        <taxon>Viridiplantae</taxon>
        <taxon>Streptophyta</taxon>
        <taxon>Embryophyta</taxon>
        <taxon>Tracheophyta</taxon>
        <taxon>Spermatophyta</taxon>
        <taxon>Magnoliopsida</taxon>
        <taxon>eudicotyledons</taxon>
        <taxon>Gunneridae</taxon>
        <taxon>Pentapetalae</taxon>
        <taxon>rosids</taxon>
        <taxon>fabids</taxon>
        <taxon>Fabales</taxon>
        <taxon>Fabaceae</taxon>
        <taxon>Papilionoideae</taxon>
        <taxon>50 kb inversion clade</taxon>
        <taxon>NPAAA clade</taxon>
        <taxon>Hologalegina</taxon>
        <taxon>IRL clade</taxon>
        <taxon>Fabeae</taxon>
        <taxon>Vicia</taxon>
    </lineage>
</organism>
<gene>
    <name evidence="1" type="ORF">VFH_VI020880</name>
</gene>
<dbReference type="Proteomes" id="UP001157006">
    <property type="component" value="Chromosome 6"/>
</dbReference>
<proteinExistence type="predicted"/>
<name>A0AAV1B3Z6_VICFA</name>